<dbReference type="EMBL" id="OX458333">
    <property type="protein sequence ID" value="CAI8912638.1"/>
    <property type="molecule type" value="Genomic_DNA"/>
</dbReference>
<dbReference type="RefSeq" id="WP_051331437.1">
    <property type="nucleotide sequence ID" value="NZ_OX458333.1"/>
</dbReference>
<dbReference type="Proteomes" id="UP001162030">
    <property type="component" value="Chromosome"/>
</dbReference>
<gene>
    <name evidence="2" type="ORF">MSZNOR_3673</name>
</gene>
<evidence type="ECO:0000256" key="1">
    <source>
        <dbReference type="SAM" id="Phobius"/>
    </source>
</evidence>
<dbReference type="InterPro" id="IPR025498">
    <property type="entry name" value="DUF4389"/>
</dbReference>
<keyword evidence="1" id="KW-0472">Membrane</keyword>
<keyword evidence="3" id="KW-1185">Reference proteome</keyword>
<keyword evidence="1" id="KW-1133">Transmembrane helix</keyword>
<name>A0ABM9I5Y4_9GAMM</name>
<reference evidence="2 3" key="1">
    <citation type="submission" date="2023-03" db="EMBL/GenBank/DDBJ databases">
        <authorList>
            <person name="Pearce D."/>
        </authorList>
    </citation>
    <scope>NUCLEOTIDE SEQUENCE [LARGE SCALE GENOMIC DNA]</scope>
    <source>
        <strain evidence="2">Msz</strain>
    </source>
</reference>
<protein>
    <recommendedName>
        <fullName evidence="4">Lipase</fullName>
    </recommendedName>
</protein>
<evidence type="ECO:0008006" key="4">
    <source>
        <dbReference type="Google" id="ProtNLM"/>
    </source>
</evidence>
<evidence type="ECO:0000313" key="2">
    <source>
        <dbReference type="EMBL" id="CAI8912638.1"/>
    </source>
</evidence>
<accession>A0ABM9I5Y4</accession>
<feature type="transmembrane region" description="Helical" evidence="1">
    <location>
        <begin position="20"/>
        <end position="43"/>
    </location>
</feature>
<evidence type="ECO:0000313" key="3">
    <source>
        <dbReference type="Proteomes" id="UP001162030"/>
    </source>
</evidence>
<organism evidence="2 3">
    <name type="scientific">Methylocaldum szegediense</name>
    <dbReference type="NCBI Taxonomy" id="73780"/>
    <lineage>
        <taxon>Bacteria</taxon>
        <taxon>Pseudomonadati</taxon>
        <taxon>Pseudomonadota</taxon>
        <taxon>Gammaproteobacteria</taxon>
        <taxon>Methylococcales</taxon>
        <taxon>Methylococcaceae</taxon>
        <taxon>Methylocaldum</taxon>
    </lineage>
</organism>
<proteinExistence type="predicted"/>
<keyword evidence="1" id="KW-0812">Transmembrane</keyword>
<sequence length="93" mass="10769">MKASINNNQVPMNAFRRLLFMALCFALFGVVRFALWTVVLLQFMSHVFTGRPTRIGVKWGEALSAWIFNMMLFMSYSTERMPFPFSAFNATED</sequence>
<dbReference type="Pfam" id="PF14333">
    <property type="entry name" value="DUF4389"/>
    <property type="match status" value="1"/>
</dbReference>